<feature type="transmembrane region" description="Helical" evidence="5">
    <location>
        <begin position="12"/>
        <end position="31"/>
    </location>
</feature>
<evidence type="ECO:0000259" key="6">
    <source>
        <dbReference type="PROSITE" id="PS50850"/>
    </source>
</evidence>
<evidence type="ECO:0000256" key="3">
    <source>
        <dbReference type="ARBA" id="ARBA00022989"/>
    </source>
</evidence>
<dbReference type="AlphaFoldDB" id="A0A6J2WF89"/>
<keyword evidence="2 5" id="KW-0812">Transmembrane</keyword>
<evidence type="ECO:0000313" key="7">
    <source>
        <dbReference type="Proteomes" id="UP000504632"/>
    </source>
</evidence>
<evidence type="ECO:0000256" key="4">
    <source>
        <dbReference type="ARBA" id="ARBA00023136"/>
    </source>
</evidence>
<dbReference type="RefSeq" id="XP_030642452.1">
    <property type="nucleotide sequence ID" value="XM_030786592.1"/>
</dbReference>
<accession>A0A6J2WF89</accession>
<feature type="transmembrane region" description="Helical" evidence="5">
    <location>
        <begin position="83"/>
        <end position="100"/>
    </location>
</feature>
<feature type="domain" description="Major facilitator superfamily (MFS) profile" evidence="6">
    <location>
        <begin position="12"/>
        <end position="450"/>
    </location>
</feature>
<evidence type="ECO:0000256" key="2">
    <source>
        <dbReference type="ARBA" id="ARBA00022692"/>
    </source>
</evidence>
<feature type="transmembrane region" description="Helical" evidence="5">
    <location>
        <begin position="336"/>
        <end position="359"/>
    </location>
</feature>
<reference evidence="8" key="1">
    <citation type="submission" date="2025-08" db="UniProtKB">
        <authorList>
            <consortium name="RefSeq"/>
        </authorList>
    </citation>
    <scope>IDENTIFICATION</scope>
</reference>
<evidence type="ECO:0000256" key="5">
    <source>
        <dbReference type="SAM" id="Phobius"/>
    </source>
</evidence>
<feature type="transmembrane region" description="Helical" evidence="5">
    <location>
        <begin position="167"/>
        <end position="188"/>
    </location>
</feature>
<dbReference type="GO" id="GO:0022857">
    <property type="term" value="F:transmembrane transporter activity"/>
    <property type="evidence" value="ECO:0007669"/>
    <property type="project" value="InterPro"/>
</dbReference>
<dbReference type="InterPro" id="IPR011701">
    <property type="entry name" value="MFS"/>
</dbReference>
<feature type="transmembrane region" description="Helical" evidence="5">
    <location>
        <begin position="133"/>
        <end position="155"/>
    </location>
</feature>
<feature type="transmembrane region" description="Helical" evidence="5">
    <location>
        <begin position="276"/>
        <end position="297"/>
    </location>
</feature>
<dbReference type="InterPro" id="IPR036259">
    <property type="entry name" value="MFS_trans_sf"/>
</dbReference>
<name>A0A6J2WF89_CHACN</name>
<organism evidence="7 8">
    <name type="scientific">Chanos chanos</name>
    <name type="common">Milkfish</name>
    <name type="synonym">Mugil chanos</name>
    <dbReference type="NCBI Taxonomy" id="29144"/>
    <lineage>
        <taxon>Eukaryota</taxon>
        <taxon>Metazoa</taxon>
        <taxon>Chordata</taxon>
        <taxon>Craniata</taxon>
        <taxon>Vertebrata</taxon>
        <taxon>Euteleostomi</taxon>
        <taxon>Actinopterygii</taxon>
        <taxon>Neopterygii</taxon>
        <taxon>Teleostei</taxon>
        <taxon>Ostariophysi</taxon>
        <taxon>Gonorynchiformes</taxon>
        <taxon>Chanidae</taxon>
        <taxon>Chanos</taxon>
    </lineage>
</organism>
<keyword evidence="4 5" id="KW-0472">Membrane</keyword>
<keyword evidence="3 5" id="KW-1133">Transmembrane helix</keyword>
<dbReference type="FunCoup" id="A0A6J2WF89">
    <property type="interactions" value="4"/>
</dbReference>
<dbReference type="Gene3D" id="1.20.1250.20">
    <property type="entry name" value="MFS general substrate transporter like domains"/>
    <property type="match status" value="1"/>
</dbReference>
<dbReference type="InParanoid" id="A0A6J2WF89"/>
<proteinExistence type="predicted"/>
<protein>
    <submittedName>
        <fullName evidence="8">Solute carrier family 22 member 6</fullName>
    </submittedName>
</protein>
<dbReference type="PANTHER" id="PTHR24064">
    <property type="entry name" value="SOLUTE CARRIER FAMILY 22 MEMBER"/>
    <property type="match status" value="1"/>
</dbReference>
<dbReference type="PROSITE" id="PS50850">
    <property type="entry name" value="MFS"/>
    <property type="match status" value="1"/>
</dbReference>
<evidence type="ECO:0000256" key="1">
    <source>
        <dbReference type="ARBA" id="ARBA00004141"/>
    </source>
</evidence>
<feature type="transmembrane region" description="Helical" evidence="5">
    <location>
        <begin position="365"/>
        <end position="387"/>
    </location>
</feature>
<dbReference type="OrthoDB" id="5296287at2759"/>
<keyword evidence="7" id="KW-1185">Reference proteome</keyword>
<feature type="transmembrane region" description="Helical" evidence="5">
    <location>
        <begin position="107"/>
        <end position="127"/>
    </location>
</feature>
<evidence type="ECO:0000313" key="8">
    <source>
        <dbReference type="RefSeq" id="XP_030642452.1"/>
    </source>
</evidence>
<dbReference type="Proteomes" id="UP000504632">
    <property type="component" value="Chromosome 1"/>
</dbReference>
<dbReference type="SUPFAM" id="SSF103473">
    <property type="entry name" value="MFS general substrate transporter"/>
    <property type="match status" value="1"/>
</dbReference>
<dbReference type="InterPro" id="IPR020846">
    <property type="entry name" value="MFS_dom"/>
</dbReference>
<comment type="subcellular location">
    <subcellularLocation>
        <location evidence="1">Membrane</location>
        <topology evidence="1">Multi-pass membrane protein</topology>
    </subcellularLocation>
</comment>
<dbReference type="GO" id="GO:0016020">
    <property type="term" value="C:membrane"/>
    <property type="evidence" value="ECO:0007669"/>
    <property type="project" value="UniProtKB-SubCell"/>
</dbReference>
<gene>
    <name evidence="8" type="primary">LOC115822675</name>
</gene>
<feature type="transmembrane region" description="Helical" evidence="5">
    <location>
        <begin position="194"/>
        <end position="212"/>
    </location>
</feature>
<dbReference type="Pfam" id="PF07690">
    <property type="entry name" value="MFS_1"/>
    <property type="match status" value="1"/>
</dbReference>
<sequence length="506" mass="55451">MGPLQRTVYLRLSLPIFFTAFLFFVDVFTVHRNSCRVDTESSSVNYTPGTLEANFSISIPKNTEDLFNNDTASNTDLVAHGQTVYMTSLLVGALVGGALSDKYGKKFVLVCFATAHAAVALATAFLPNAIFYLVARCITGISCCAMHICIYSLGVEWSPPKLRIWPTTLLSFVFSLGMMGLASVAYFTQDWMQFHLALAIPQILCLPLYLSIPESPKWLLLNKKFDVLEEYRSRSPKDKACLDLLLHAVGTEVQKSDTGKNSERESVFTHFKSSTIMLRLMIMSYISLATTLTYYGICLNIGSFGVDVYLAQFFSGLSESPSLLLPFLMKRCGRRIFTMASLFMSGVSCALSLLALRFYNNPALVMALALMGKLCVQSTSCVLLLYGIELFPTVIRQKCVGLVSLSSRLACITVAAVVPKGTVPLVAMLCYSSGPILGAGFCLLLPETSGVPLPDTIQDCENQPGLDLRTLSCGHRYSPAPKQERESACLSKKELEPQKEKVALTA</sequence>
<dbReference type="GeneID" id="115822675"/>